<gene>
    <name evidence="6" type="primary">msuE-1</name>
    <name evidence="6" type="ORF">IE4771_PB00334</name>
</gene>
<reference evidence="6 7" key="1">
    <citation type="submission" date="2013-12" db="EMBL/GenBank/DDBJ databases">
        <title>Complete genome sequence of Rhizobium etli bv. mimosae IE4771.</title>
        <authorList>
            <person name="Bustos P."/>
            <person name="Santamaria R.I."/>
            <person name="Lozano L."/>
            <person name="Ormeno-Orrillo E."/>
            <person name="Rogel M.A."/>
            <person name="Romero D."/>
            <person name="Cevallos M.A."/>
            <person name="Martinez-Romero E."/>
            <person name="Gonzalez V."/>
        </authorList>
    </citation>
    <scope>NUCLEOTIDE SEQUENCE [LARGE SCALE GENOMIC DNA]</scope>
    <source>
        <strain evidence="6 7">IE4771</strain>
        <plasmid evidence="7">Plasmid pRetIE4771b</plasmid>
    </source>
</reference>
<dbReference type="Pfam" id="PF03358">
    <property type="entry name" value="FMN_red"/>
    <property type="match status" value="1"/>
</dbReference>
<evidence type="ECO:0000259" key="5">
    <source>
        <dbReference type="Pfam" id="PF03358"/>
    </source>
</evidence>
<sequence length="176" mass="19099">MPQTKIFGFSGNITRPSTTRAFVEHIVGELALKKQALAQCVDVDDLGPSLLKAKRLDDLNAHARDVVQQMLEADALVVGSPTYKGSYTGLFKHYFDLLDPTSLRGKPIIIAATGGGERHSLVVEHQLRPLFGFFEALAMPTAIYATRNDFGNGEVISEAIRMRVGRAVEEAACAIG</sequence>
<dbReference type="AlphaFoldDB" id="A0A060IDF2"/>
<comment type="similarity">
    <text evidence="1">Belongs to the SsuE family.</text>
</comment>
<evidence type="ECO:0000256" key="3">
    <source>
        <dbReference type="ARBA" id="ARBA00022643"/>
    </source>
</evidence>
<dbReference type="NCBIfam" id="TIGR03566">
    <property type="entry name" value="FMN_reduc_MsuE"/>
    <property type="match status" value="1"/>
</dbReference>
<geneLocation type="plasmid" evidence="6 7">
    <name>pRetIE4771b</name>
</geneLocation>
<dbReference type="KEGG" id="rei:IE4771_PB00334"/>
<dbReference type="Gene3D" id="3.40.50.360">
    <property type="match status" value="1"/>
</dbReference>
<dbReference type="HOGENOM" id="CLU_055322_3_3_5"/>
<dbReference type="OrthoDB" id="1643408at2"/>
<dbReference type="RefSeq" id="WP_040140605.1">
    <property type="nucleotide sequence ID" value="NZ_CP006988.1"/>
</dbReference>
<keyword evidence="4 6" id="KW-0560">Oxidoreductase</keyword>
<dbReference type="Proteomes" id="UP000027180">
    <property type="component" value="Plasmid pRetIE4771b"/>
</dbReference>
<dbReference type="EMBL" id="CP006988">
    <property type="protein sequence ID" value="AIC30060.1"/>
    <property type="molecule type" value="Genomic_DNA"/>
</dbReference>
<feature type="domain" description="NADPH-dependent FMN reductase-like" evidence="5">
    <location>
        <begin position="4"/>
        <end position="148"/>
    </location>
</feature>
<evidence type="ECO:0000313" key="7">
    <source>
        <dbReference type="Proteomes" id="UP000027180"/>
    </source>
</evidence>
<name>A0A060IDF2_RHIET</name>
<evidence type="ECO:0000256" key="1">
    <source>
        <dbReference type="ARBA" id="ARBA00005990"/>
    </source>
</evidence>
<accession>A0A060IDF2</accession>
<dbReference type="GO" id="GO:0052873">
    <property type="term" value="F:FMN reductase (NADPH) activity"/>
    <property type="evidence" value="ECO:0007669"/>
    <property type="project" value="UniProtKB-EC"/>
</dbReference>
<organism evidence="6 7">
    <name type="scientific">Rhizobium etli bv. mimosae str. IE4771</name>
    <dbReference type="NCBI Taxonomy" id="1432050"/>
    <lineage>
        <taxon>Bacteria</taxon>
        <taxon>Pseudomonadati</taxon>
        <taxon>Pseudomonadota</taxon>
        <taxon>Alphaproteobacteria</taxon>
        <taxon>Hyphomicrobiales</taxon>
        <taxon>Rhizobiaceae</taxon>
        <taxon>Rhizobium/Agrobacterium group</taxon>
        <taxon>Rhizobium</taxon>
    </lineage>
</organism>
<keyword evidence="3" id="KW-0288">FMN</keyword>
<dbReference type="InterPro" id="IPR019912">
    <property type="entry name" value="FMN_Rdtase_MsuE-like"/>
</dbReference>
<keyword evidence="2" id="KW-0285">Flavoprotein</keyword>
<evidence type="ECO:0000313" key="6">
    <source>
        <dbReference type="EMBL" id="AIC30060.1"/>
    </source>
</evidence>
<dbReference type="PANTHER" id="PTHR43408:SF2">
    <property type="entry name" value="FMN REDUCTASE (NADPH)"/>
    <property type="match status" value="1"/>
</dbReference>
<dbReference type="PANTHER" id="PTHR43408">
    <property type="entry name" value="FMN REDUCTASE (NADPH)"/>
    <property type="match status" value="1"/>
</dbReference>
<dbReference type="SUPFAM" id="SSF52218">
    <property type="entry name" value="Flavoproteins"/>
    <property type="match status" value="1"/>
</dbReference>
<dbReference type="InterPro" id="IPR051814">
    <property type="entry name" value="NAD(P)H-dep_FMN_reductase"/>
</dbReference>
<dbReference type="InterPro" id="IPR029039">
    <property type="entry name" value="Flavoprotein-like_sf"/>
</dbReference>
<protein>
    <submittedName>
        <fullName evidence="6">FMN reductase (NADPH) 1</fullName>
        <ecNumber evidence="6">1.5.1.38</ecNumber>
    </submittedName>
</protein>
<evidence type="ECO:0000256" key="4">
    <source>
        <dbReference type="ARBA" id="ARBA00023002"/>
    </source>
</evidence>
<dbReference type="InterPro" id="IPR005025">
    <property type="entry name" value="FMN_Rdtase-like_dom"/>
</dbReference>
<proteinExistence type="inferred from homology"/>
<dbReference type="EC" id="1.5.1.38" evidence="6"/>
<evidence type="ECO:0000256" key="2">
    <source>
        <dbReference type="ARBA" id="ARBA00022630"/>
    </source>
</evidence>
<keyword evidence="6" id="KW-0614">Plasmid</keyword>